<gene>
    <name evidence="3" type="ORF">A4R35_14900</name>
</gene>
<organism evidence="3 4">
    <name type="scientific">Thermogemmatispora tikiterensis</name>
    <dbReference type="NCBI Taxonomy" id="1825093"/>
    <lineage>
        <taxon>Bacteria</taxon>
        <taxon>Bacillati</taxon>
        <taxon>Chloroflexota</taxon>
        <taxon>Ktedonobacteria</taxon>
        <taxon>Thermogemmatisporales</taxon>
        <taxon>Thermogemmatisporaceae</taxon>
        <taxon>Thermogemmatispora</taxon>
    </lineage>
</organism>
<sequence>MRLEGKVAVITGVSHPGQMGFALAGFFAEEGATLVITSRSAERVAARVAELQTRGARVKGVAVDLTSEQGAQRLVEEAVAWQGRIDVLVNLAGGLTKYGPPHEYSLQDWEKELNNNLRTAFLCTRAVWPVMLAQGGGKIINFSRAYSIQNAGAQTLAYNCAKAGVDALTRTFAQAGKAVGIYVNAIAPGLIATQSNLDELHPSPEELRTRWVSPREIAEVAIFLATAASDGVTGAIIPVQGRGI</sequence>
<comment type="similarity">
    <text evidence="1">Belongs to the short-chain dehydrogenases/reductases (SDR) family.</text>
</comment>
<dbReference type="CDD" id="cd05233">
    <property type="entry name" value="SDR_c"/>
    <property type="match status" value="1"/>
</dbReference>
<protein>
    <recommendedName>
        <fullName evidence="5">Short-chain dehydrogenase</fullName>
    </recommendedName>
</protein>
<evidence type="ECO:0008006" key="5">
    <source>
        <dbReference type="Google" id="ProtNLM"/>
    </source>
</evidence>
<evidence type="ECO:0000313" key="3">
    <source>
        <dbReference type="EMBL" id="RAQ96827.1"/>
    </source>
</evidence>
<dbReference type="OrthoDB" id="118015at2"/>
<comment type="caution">
    <text evidence="3">The sequence shown here is derived from an EMBL/GenBank/DDBJ whole genome shotgun (WGS) entry which is preliminary data.</text>
</comment>
<dbReference type="PROSITE" id="PS00061">
    <property type="entry name" value="ADH_SHORT"/>
    <property type="match status" value="1"/>
</dbReference>
<dbReference type="InterPro" id="IPR020904">
    <property type="entry name" value="Sc_DH/Rdtase_CS"/>
</dbReference>
<evidence type="ECO:0000256" key="2">
    <source>
        <dbReference type="ARBA" id="ARBA00023002"/>
    </source>
</evidence>
<dbReference type="FunFam" id="3.40.50.720:FF:000084">
    <property type="entry name" value="Short-chain dehydrogenase reductase"/>
    <property type="match status" value="1"/>
</dbReference>
<dbReference type="SUPFAM" id="SSF51735">
    <property type="entry name" value="NAD(P)-binding Rossmann-fold domains"/>
    <property type="match status" value="1"/>
</dbReference>
<dbReference type="PANTHER" id="PTHR42760">
    <property type="entry name" value="SHORT-CHAIN DEHYDROGENASES/REDUCTASES FAMILY MEMBER"/>
    <property type="match status" value="1"/>
</dbReference>
<dbReference type="Pfam" id="PF13561">
    <property type="entry name" value="adh_short_C2"/>
    <property type="match status" value="1"/>
</dbReference>
<dbReference type="RefSeq" id="WP_112430718.1">
    <property type="nucleotide sequence ID" value="NZ_MCIF01000002.1"/>
</dbReference>
<dbReference type="PRINTS" id="PR00081">
    <property type="entry name" value="GDHRDH"/>
</dbReference>
<proteinExistence type="inferred from homology"/>
<evidence type="ECO:0000256" key="1">
    <source>
        <dbReference type="ARBA" id="ARBA00006484"/>
    </source>
</evidence>
<reference evidence="3 4" key="1">
    <citation type="submission" date="2016-08" db="EMBL/GenBank/DDBJ databases">
        <title>Analysis of Carbohydrate Active Enzymes in Thermogemmatispora T81 Reveals Carbohydrate Degradation Ability.</title>
        <authorList>
            <person name="Tomazini A."/>
            <person name="Lal S."/>
            <person name="Stott M."/>
            <person name="Henrissat B."/>
            <person name="Polikarpov I."/>
            <person name="Sparling R."/>
            <person name="Levin D.B."/>
        </authorList>
    </citation>
    <scope>NUCLEOTIDE SEQUENCE [LARGE SCALE GENOMIC DNA]</scope>
    <source>
        <strain evidence="3 4">T81</strain>
    </source>
</reference>
<dbReference type="GO" id="GO:0016616">
    <property type="term" value="F:oxidoreductase activity, acting on the CH-OH group of donors, NAD or NADP as acceptor"/>
    <property type="evidence" value="ECO:0007669"/>
    <property type="project" value="TreeGrafter"/>
</dbReference>
<dbReference type="EMBL" id="MCIF01000002">
    <property type="protein sequence ID" value="RAQ96827.1"/>
    <property type="molecule type" value="Genomic_DNA"/>
</dbReference>
<dbReference type="InterPro" id="IPR036291">
    <property type="entry name" value="NAD(P)-bd_dom_sf"/>
</dbReference>
<keyword evidence="2" id="KW-0560">Oxidoreductase</keyword>
<name>A0A328VHB8_9CHLR</name>
<dbReference type="Gene3D" id="3.40.50.720">
    <property type="entry name" value="NAD(P)-binding Rossmann-like Domain"/>
    <property type="match status" value="1"/>
</dbReference>
<dbReference type="PRINTS" id="PR00080">
    <property type="entry name" value="SDRFAMILY"/>
</dbReference>
<evidence type="ECO:0000313" key="4">
    <source>
        <dbReference type="Proteomes" id="UP000248706"/>
    </source>
</evidence>
<dbReference type="InterPro" id="IPR002347">
    <property type="entry name" value="SDR_fam"/>
</dbReference>
<keyword evidence="4" id="KW-1185">Reference proteome</keyword>
<dbReference type="Proteomes" id="UP000248706">
    <property type="component" value="Unassembled WGS sequence"/>
</dbReference>
<accession>A0A328VHB8</accession>
<dbReference type="AlphaFoldDB" id="A0A328VHB8"/>